<comment type="caution">
    <text evidence="1">The sequence shown here is derived from an EMBL/GenBank/DDBJ whole genome shotgun (WGS) entry which is preliminary data.</text>
</comment>
<proteinExistence type="predicted"/>
<accession>A0A9W4X1K5</accession>
<dbReference type="Proteomes" id="UP001153678">
    <property type="component" value="Unassembled WGS sequence"/>
</dbReference>
<name>A0A9W4X1K5_9GLOM</name>
<dbReference type="EMBL" id="CAMKVN010002123">
    <property type="protein sequence ID" value="CAI2179666.1"/>
    <property type="molecule type" value="Genomic_DNA"/>
</dbReference>
<evidence type="ECO:0000313" key="1">
    <source>
        <dbReference type="EMBL" id="CAI2179666.1"/>
    </source>
</evidence>
<evidence type="ECO:0000313" key="2">
    <source>
        <dbReference type="Proteomes" id="UP001153678"/>
    </source>
</evidence>
<dbReference type="AlphaFoldDB" id="A0A9W4X1K5"/>
<feature type="non-terminal residue" evidence="1">
    <location>
        <position position="1"/>
    </location>
</feature>
<protein>
    <submittedName>
        <fullName evidence="1">13473_t:CDS:1</fullName>
    </submittedName>
</protein>
<sequence length="121" mass="14382">NDISKKGKLKMGTIVEIPNWNEFTWVYDSEEANTIDENLKDLTNELEYMDIINEVEVNKIMEVFIFSWVLLQYQKIRESVKRIPKHIKQLFEIIFHVRTVNLRNKITAAEMLKTFNDTSSN</sequence>
<gene>
    <name evidence="1" type="ORF">FWILDA_LOCUS9202</name>
</gene>
<dbReference type="OrthoDB" id="2396960at2759"/>
<reference evidence="1" key="1">
    <citation type="submission" date="2022-08" db="EMBL/GenBank/DDBJ databases">
        <authorList>
            <person name="Kallberg Y."/>
            <person name="Tangrot J."/>
            <person name="Rosling A."/>
        </authorList>
    </citation>
    <scope>NUCLEOTIDE SEQUENCE</scope>
    <source>
        <strain evidence="1">Wild A</strain>
    </source>
</reference>
<organism evidence="1 2">
    <name type="scientific">Funneliformis geosporum</name>
    <dbReference type="NCBI Taxonomy" id="1117311"/>
    <lineage>
        <taxon>Eukaryota</taxon>
        <taxon>Fungi</taxon>
        <taxon>Fungi incertae sedis</taxon>
        <taxon>Mucoromycota</taxon>
        <taxon>Glomeromycotina</taxon>
        <taxon>Glomeromycetes</taxon>
        <taxon>Glomerales</taxon>
        <taxon>Glomeraceae</taxon>
        <taxon>Funneliformis</taxon>
    </lineage>
</organism>
<keyword evidence="2" id="KW-1185">Reference proteome</keyword>